<feature type="compositionally biased region" description="Basic and acidic residues" evidence="1">
    <location>
        <begin position="12"/>
        <end position="21"/>
    </location>
</feature>
<name>A0AAW0MKE9_9GOBI</name>
<sequence length="327" mass="36146">MLRESGPGVRLNKTEERERNTATDPETENETTQNTPHYTHTLHTLNPNTRTRRAPGARVRESDSSTPHLHTDLEHHHRTHRGPSLSLGPGAPHTPELLTHGASHTGPLACLFRPKPKVTLCDSLRFLIRSINVRRVYSPCACVRVHECRCLPYTPCACARRSQKPVKRPSVRSVSAMSDPPQNQNQARTEPSRAGLYACPCACPLRISRARAVHRDTEERRGGANAAVSRGAQRGADQRLFFGEALLQPLGESPLAAAGDDVTSYVKRHARAPGARSGRRRAAEERESGAVLMRDPSNGYQGPPRHVSAFCVRPDVTHEITGFYKKQ</sequence>
<accession>A0AAW0MKE9</accession>
<feature type="region of interest" description="Disordered" evidence="1">
    <location>
        <begin position="269"/>
        <end position="306"/>
    </location>
</feature>
<feature type="compositionally biased region" description="Polar residues" evidence="1">
    <location>
        <begin position="37"/>
        <end position="49"/>
    </location>
</feature>
<dbReference type="EMBL" id="JBBPFD010000225">
    <property type="protein sequence ID" value="KAK7879638.1"/>
    <property type="molecule type" value="Genomic_DNA"/>
</dbReference>
<comment type="caution">
    <text evidence="2">The sequence shown here is derived from an EMBL/GenBank/DDBJ whole genome shotgun (WGS) entry which is preliminary data.</text>
</comment>
<evidence type="ECO:0000313" key="3">
    <source>
        <dbReference type="Proteomes" id="UP001460270"/>
    </source>
</evidence>
<dbReference type="AlphaFoldDB" id="A0AAW0MKE9"/>
<feature type="region of interest" description="Disordered" evidence="1">
    <location>
        <begin position="1"/>
        <end position="100"/>
    </location>
</feature>
<protein>
    <submittedName>
        <fullName evidence="2">Uncharacterized protein</fullName>
    </submittedName>
</protein>
<feature type="compositionally biased region" description="Basic and acidic residues" evidence="1">
    <location>
        <begin position="58"/>
        <end position="75"/>
    </location>
</feature>
<evidence type="ECO:0000313" key="2">
    <source>
        <dbReference type="EMBL" id="KAK7879638.1"/>
    </source>
</evidence>
<dbReference type="Proteomes" id="UP001460270">
    <property type="component" value="Unassembled WGS sequence"/>
</dbReference>
<evidence type="ECO:0000256" key="1">
    <source>
        <dbReference type="SAM" id="MobiDB-lite"/>
    </source>
</evidence>
<keyword evidence="3" id="KW-1185">Reference proteome</keyword>
<gene>
    <name evidence="2" type="ORF">WMY93_033653</name>
</gene>
<feature type="region of interest" description="Disordered" evidence="1">
    <location>
        <begin position="168"/>
        <end position="191"/>
    </location>
</feature>
<feature type="compositionally biased region" description="Polar residues" evidence="1">
    <location>
        <begin position="172"/>
        <end position="189"/>
    </location>
</feature>
<reference evidence="3" key="1">
    <citation type="submission" date="2024-04" db="EMBL/GenBank/DDBJ databases">
        <title>Salinicola lusitanus LLJ914,a marine bacterium isolated from the Okinawa Trough.</title>
        <authorList>
            <person name="Li J."/>
        </authorList>
    </citation>
    <scope>NUCLEOTIDE SEQUENCE [LARGE SCALE GENOMIC DNA]</scope>
</reference>
<organism evidence="2 3">
    <name type="scientific">Mugilogobius chulae</name>
    <name type="common">yellowstripe goby</name>
    <dbReference type="NCBI Taxonomy" id="88201"/>
    <lineage>
        <taxon>Eukaryota</taxon>
        <taxon>Metazoa</taxon>
        <taxon>Chordata</taxon>
        <taxon>Craniata</taxon>
        <taxon>Vertebrata</taxon>
        <taxon>Euteleostomi</taxon>
        <taxon>Actinopterygii</taxon>
        <taxon>Neopterygii</taxon>
        <taxon>Teleostei</taxon>
        <taxon>Neoteleostei</taxon>
        <taxon>Acanthomorphata</taxon>
        <taxon>Gobiaria</taxon>
        <taxon>Gobiiformes</taxon>
        <taxon>Gobioidei</taxon>
        <taxon>Gobiidae</taxon>
        <taxon>Gobionellinae</taxon>
        <taxon>Mugilogobius</taxon>
    </lineage>
</organism>
<proteinExistence type="predicted"/>